<dbReference type="Gene3D" id="3.40.50.720">
    <property type="entry name" value="NAD(P)-binding Rossmann-like Domain"/>
    <property type="match status" value="1"/>
</dbReference>
<feature type="domain" description="Gfo/Idh/MocA-like oxidoreductase N-terminal" evidence="1">
    <location>
        <begin position="2"/>
        <end position="119"/>
    </location>
</feature>
<dbReference type="InterPro" id="IPR055170">
    <property type="entry name" value="GFO_IDH_MocA-like_dom"/>
</dbReference>
<dbReference type="Proteomes" id="UP000831787">
    <property type="component" value="Chromosome"/>
</dbReference>
<dbReference type="PANTHER" id="PTHR43054">
    <property type="match status" value="1"/>
</dbReference>
<accession>A0ABY4EKX2</accession>
<dbReference type="InterPro" id="IPR036291">
    <property type="entry name" value="NAD(P)-bd_dom_sf"/>
</dbReference>
<name>A0ABY4EKX2_9BACI</name>
<proteinExistence type="predicted"/>
<dbReference type="Pfam" id="PF01408">
    <property type="entry name" value="GFO_IDH_MocA"/>
    <property type="match status" value="1"/>
</dbReference>
<dbReference type="PANTHER" id="PTHR43054:SF1">
    <property type="entry name" value="SCYLLO-INOSITOL 2-DEHYDROGENASE (NADP(+)) IOLU"/>
    <property type="match status" value="1"/>
</dbReference>
<dbReference type="Gene3D" id="3.30.360.10">
    <property type="entry name" value="Dihydrodipicolinate Reductase, domain 2"/>
    <property type="match status" value="1"/>
</dbReference>
<protein>
    <submittedName>
        <fullName evidence="3">Gfo/Idh/MocA family oxidoreductase</fullName>
    </submittedName>
</protein>
<dbReference type="SUPFAM" id="SSF51735">
    <property type="entry name" value="NAD(P)-binding Rossmann-fold domains"/>
    <property type="match status" value="1"/>
</dbReference>
<evidence type="ECO:0000259" key="1">
    <source>
        <dbReference type="Pfam" id="PF01408"/>
    </source>
</evidence>
<sequence>MIRFGIIGTNTITEKLLEAASTMEEFKLTAVYSRTEEKAKTFARKYGAEFTFTSVEEFANSDSIDAVYIASPNAFHAEQAVTCMSRGKHVLCEKPLASNQQEAAVMMKAAKEHKVVLMEAVKSTLHPGFIFVQENLHKLGKIRRYVGNFCKYSSRYDAYKEGTILNAFNPKFSNGSLMDLGVYGIYPMAVLFGQPSQIQASGVKLESGVDGEGSILASYNDMEAVIMHSKIINSFSASEIQGEKGTMIIPNISEPEEVSIQYTDGEQEEFSSDGLQHPMYYEMKEFIKIVEEGKDQSQVNSLENSLITAQIIQEARHQIGISFPADHHTV</sequence>
<gene>
    <name evidence="3" type="ORF">MUN89_03925</name>
</gene>
<organism evidence="3 4">
    <name type="scientific">Halobacillus salinarum</name>
    <dbReference type="NCBI Taxonomy" id="2932257"/>
    <lineage>
        <taxon>Bacteria</taxon>
        <taxon>Bacillati</taxon>
        <taxon>Bacillota</taxon>
        <taxon>Bacilli</taxon>
        <taxon>Bacillales</taxon>
        <taxon>Bacillaceae</taxon>
        <taxon>Halobacillus</taxon>
    </lineage>
</organism>
<dbReference type="EMBL" id="CP095073">
    <property type="protein sequence ID" value="UOQ45113.1"/>
    <property type="molecule type" value="Genomic_DNA"/>
</dbReference>
<dbReference type="RefSeq" id="WP_244711581.1">
    <property type="nucleotide sequence ID" value="NZ_CP095073.1"/>
</dbReference>
<feature type="domain" description="GFO/IDH/MocA-like oxidoreductase" evidence="2">
    <location>
        <begin position="138"/>
        <end position="247"/>
    </location>
</feature>
<keyword evidence="4" id="KW-1185">Reference proteome</keyword>
<dbReference type="SUPFAM" id="SSF55347">
    <property type="entry name" value="Glyceraldehyde-3-phosphate dehydrogenase-like, C-terminal domain"/>
    <property type="match status" value="1"/>
</dbReference>
<reference evidence="3 4" key="1">
    <citation type="submission" date="2022-04" db="EMBL/GenBank/DDBJ databases">
        <title>Halobacillus sp. isolated from saltern.</title>
        <authorList>
            <person name="Won M."/>
            <person name="Lee C.-M."/>
            <person name="Woen H.-Y."/>
            <person name="Kwon S.-W."/>
        </authorList>
    </citation>
    <scope>NUCLEOTIDE SEQUENCE [LARGE SCALE GENOMIC DNA]</scope>
    <source>
        <strain evidence="3 4">SSBR10-3</strain>
    </source>
</reference>
<evidence type="ECO:0000313" key="4">
    <source>
        <dbReference type="Proteomes" id="UP000831787"/>
    </source>
</evidence>
<dbReference type="InterPro" id="IPR000683">
    <property type="entry name" value="Gfo/Idh/MocA-like_OxRdtase_N"/>
</dbReference>
<evidence type="ECO:0000259" key="2">
    <source>
        <dbReference type="Pfam" id="PF22725"/>
    </source>
</evidence>
<evidence type="ECO:0000313" key="3">
    <source>
        <dbReference type="EMBL" id="UOQ45113.1"/>
    </source>
</evidence>
<dbReference type="Pfam" id="PF22725">
    <property type="entry name" value="GFO_IDH_MocA_C3"/>
    <property type="match status" value="1"/>
</dbReference>